<sequence>MSKVRSEALSNLLEELEGFELNLNQYYDDAEPQSIIDSHLSGKLEALAHYCQAFGWSELAETIDKQLPLRCSAQETLSVIQGYVLPEIRHLVEQVDVDSEPAPTDWFWNFVHPRVKALAQPRFEAGFFGDAVEASFKEVNDSIKRFFAESEGREADGAGLMNTAFSPNNPVIKLAELDSETGRNIQQGYMQIFAGAMTGIRNPKAHGNLNPDSRKALHLIALASLLMCKTDERI</sequence>
<evidence type="ECO:0000313" key="3">
    <source>
        <dbReference type="Proteomes" id="UP000199339"/>
    </source>
</evidence>
<dbReference type="AlphaFoldDB" id="A0A1I4US09"/>
<dbReference type="NCBIfam" id="TIGR02391">
    <property type="entry name" value="hypoth_ymh"/>
    <property type="match status" value="1"/>
</dbReference>
<evidence type="ECO:0000313" key="2">
    <source>
        <dbReference type="EMBL" id="SFM91777.1"/>
    </source>
</evidence>
<keyword evidence="3" id="KW-1185">Reference proteome</keyword>
<evidence type="ECO:0000259" key="1">
    <source>
        <dbReference type="Pfam" id="PF09509"/>
    </source>
</evidence>
<proteinExistence type="predicted"/>
<feature type="domain" description="Conserved hypothetical protein CHP02391" evidence="1">
    <location>
        <begin position="111"/>
        <end position="227"/>
    </location>
</feature>
<name>A0A1I4US09_9GAMM</name>
<dbReference type="RefSeq" id="WP_092001192.1">
    <property type="nucleotide sequence ID" value="NZ_FOUR01000003.1"/>
</dbReference>
<protein>
    <submittedName>
        <fullName evidence="2">TIGR02391 family protein</fullName>
    </submittedName>
</protein>
<gene>
    <name evidence="2" type="ORF">SAMN04487961_1540</name>
</gene>
<dbReference type="OrthoDB" id="1863356at2"/>
<reference evidence="3" key="1">
    <citation type="submission" date="2016-10" db="EMBL/GenBank/DDBJ databases">
        <authorList>
            <person name="Varghese N."/>
            <person name="Submissions S."/>
        </authorList>
    </citation>
    <scope>NUCLEOTIDE SEQUENCE [LARGE SCALE GENOMIC DNA]</scope>
    <source>
        <strain evidence="3">CGMCC 1.6775</strain>
    </source>
</reference>
<accession>A0A1I4US09</accession>
<dbReference type="Proteomes" id="UP000199339">
    <property type="component" value="Unassembled WGS sequence"/>
</dbReference>
<dbReference type="EMBL" id="FOUR01000003">
    <property type="protein sequence ID" value="SFM91777.1"/>
    <property type="molecule type" value="Genomic_DNA"/>
</dbReference>
<organism evidence="2 3">
    <name type="scientific">Marinobacter pelagius</name>
    <dbReference type="NCBI Taxonomy" id="379482"/>
    <lineage>
        <taxon>Bacteria</taxon>
        <taxon>Pseudomonadati</taxon>
        <taxon>Pseudomonadota</taxon>
        <taxon>Gammaproteobacteria</taxon>
        <taxon>Pseudomonadales</taxon>
        <taxon>Marinobacteraceae</taxon>
        <taxon>Marinobacter</taxon>
    </lineage>
</organism>
<dbReference type="Pfam" id="PF09509">
    <property type="entry name" value="Hypoth_Ymh"/>
    <property type="match status" value="1"/>
</dbReference>
<dbReference type="InterPro" id="IPR012654">
    <property type="entry name" value="CHP02391"/>
</dbReference>